<protein>
    <submittedName>
        <fullName evidence="1">Uncharacterized protein</fullName>
    </submittedName>
</protein>
<evidence type="ECO:0000313" key="1">
    <source>
        <dbReference type="EMBL" id="KAF2273172.1"/>
    </source>
</evidence>
<sequence length="264" mass="29108">MRESNITEPRLCFQLWHSKIPAFFEAMAVIHTGIDSASLRLNLSQSIARSLLRWSSMPLVFQEACVPIANPSFHFCSMATNALSADSLCPPEGRFLSDALEAEVTGWCTPGKVAKLLGTARVLMSYISALRQRSFGLDLWSSRSMCEVLAWGLSVQEPRSFVSASKVVSPTYYCRSPRVNSGPPQSGAVNQLNRYANIRTIRHAKRLLYRRRAAPSCVVIGGAMVLWRGGLECAKTMKKFTGASRQLAAAEHLQSSRHYVPAAV</sequence>
<dbReference type="AlphaFoldDB" id="A0A6A6J9V6"/>
<gene>
    <name evidence="1" type="ORF">EI97DRAFT_445098</name>
</gene>
<evidence type="ECO:0000313" key="2">
    <source>
        <dbReference type="Proteomes" id="UP000800097"/>
    </source>
</evidence>
<accession>A0A6A6J9V6</accession>
<dbReference type="GeneID" id="54553121"/>
<organism evidence="1 2">
    <name type="scientific">Westerdykella ornata</name>
    <dbReference type="NCBI Taxonomy" id="318751"/>
    <lineage>
        <taxon>Eukaryota</taxon>
        <taxon>Fungi</taxon>
        <taxon>Dikarya</taxon>
        <taxon>Ascomycota</taxon>
        <taxon>Pezizomycotina</taxon>
        <taxon>Dothideomycetes</taxon>
        <taxon>Pleosporomycetidae</taxon>
        <taxon>Pleosporales</taxon>
        <taxon>Sporormiaceae</taxon>
        <taxon>Westerdykella</taxon>
    </lineage>
</organism>
<keyword evidence="2" id="KW-1185">Reference proteome</keyword>
<proteinExistence type="predicted"/>
<reference evidence="1" key="1">
    <citation type="journal article" date="2020" name="Stud. Mycol.">
        <title>101 Dothideomycetes genomes: a test case for predicting lifestyles and emergence of pathogens.</title>
        <authorList>
            <person name="Haridas S."/>
            <person name="Albert R."/>
            <person name="Binder M."/>
            <person name="Bloem J."/>
            <person name="Labutti K."/>
            <person name="Salamov A."/>
            <person name="Andreopoulos B."/>
            <person name="Baker S."/>
            <person name="Barry K."/>
            <person name="Bills G."/>
            <person name="Bluhm B."/>
            <person name="Cannon C."/>
            <person name="Castanera R."/>
            <person name="Culley D."/>
            <person name="Daum C."/>
            <person name="Ezra D."/>
            <person name="Gonzalez J."/>
            <person name="Henrissat B."/>
            <person name="Kuo A."/>
            <person name="Liang C."/>
            <person name="Lipzen A."/>
            <person name="Lutzoni F."/>
            <person name="Magnuson J."/>
            <person name="Mondo S."/>
            <person name="Nolan M."/>
            <person name="Ohm R."/>
            <person name="Pangilinan J."/>
            <person name="Park H.-J."/>
            <person name="Ramirez L."/>
            <person name="Alfaro M."/>
            <person name="Sun H."/>
            <person name="Tritt A."/>
            <person name="Yoshinaga Y."/>
            <person name="Zwiers L.-H."/>
            <person name="Turgeon B."/>
            <person name="Goodwin S."/>
            <person name="Spatafora J."/>
            <person name="Crous P."/>
            <person name="Grigoriev I."/>
        </authorList>
    </citation>
    <scope>NUCLEOTIDE SEQUENCE</scope>
    <source>
        <strain evidence="1">CBS 379.55</strain>
    </source>
</reference>
<dbReference type="RefSeq" id="XP_033650711.1">
    <property type="nucleotide sequence ID" value="XM_033799946.1"/>
</dbReference>
<name>A0A6A6J9V6_WESOR</name>
<dbReference type="Proteomes" id="UP000800097">
    <property type="component" value="Unassembled WGS sequence"/>
</dbReference>
<dbReference type="EMBL" id="ML986512">
    <property type="protein sequence ID" value="KAF2273172.1"/>
    <property type="molecule type" value="Genomic_DNA"/>
</dbReference>